<dbReference type="CDD" id="cd07091">
    <property type="entry name" value="ALDH_F1-2_Ald2-like"/>
    <property type="match status" value="1"/>
</dbReference>
<gene>
    <name evidence="8" type="ORF">PPACK8108_LOCUS10965</name>
</gene>
<dbReference type="InterPro" id="IPR016163">
    <property type="entry name" value="Ald_DH_C"/>
</dbReference>
<proteinExistence type="inferred from homology"/>
<dbReference type="EMBL" id="CALTRL010002507">
    <property type="protein sequence ID" value="CAH7675881.1"/>
    <property type="molecule type" value="Genomic_DNA"/>
</dbReference>
<evidence type="ECO:0000256" key="6">
    <source>
        <dbReference type="RuleBase" id="RU003345"/>
    </source>
</evidence>
<evidence type="ECO:0000256" key="5">
    <source>
        <dbReference type="PROSITE-ProRule" id="PRU10007"/>
    </source>
</evidence>
<keyword evidence="2 6" id="KW-0560">Oxidoreductase</keyword>
<dbReference type="Pfam" id="PF00171">
    <property type="entry name" value="Aldedh"/>
    <property type="match status" value="1"/>
</dbReference>
<dbReference type="FunFam" id="3.40.605.10:FF:000026">
    <property type="entry name" value="Aldehyde dehydrogenase, putative"/>
    <property type="match status" value="1"/>
</dbReference>
<dbReference type="InterPro" id="IPR016162">
    <property type="entry name" value="Ald_DH_N"/>
</dbReference>
<evidence type="ECO:0000256" key="4">
    <source>
        <dbReference type="ARBA" id="ARBA00049194"/>
    </source>
</evidence>
<comment type="catalytic activity">
    <reaction evidence="4">
        <text>an aldehyde + NAD(+) + H2O = a carboxylate + NADH + 2 H(+)</text>
        <dbReference type="Rhea" id="RHEA:16185"/>
        <dbReference type="ChEBI" id="CHEBI:15377"/>
        <dbReference type="ChEBI" id="CHEBI:15378"/>
        <dbReference type="ChEBI" id="CHEBI:17478"/>
        <dbReference type="ChEBI" id="CHEBI:29067"/>
        <dbReference type="ChEBI" id="CHEBI:57540"/>
        <dbReference type="ChEBI" id="CHEBI:57945"/>
        <dbReference type="EC" id="1.2.1.3"/>
    </reaction>
</comment>
<dbReference type="InterPro" id="IPR016160">
    <property type="entry name" value="Ald_DH_CS_CYS"/>
</dbReference>
<dbReference type="GO" id="GO:0004029">
    <property type="term" value="F:aldehyde dehydrogenase (NAD+) activity"/>
    <property type="evidence" value="ECO:0007669"/>
    <property type="project" value="UniProtKB-EC"/>
</dbReference>
<dbReference type="Proteomes" id="UP001153365">
    <property type="component" value="Unassembled WGS sequence"/>
</dbReference>
<dbReference type="SUPFAM" id="SSF53720">
    <property type="entry name" value="ALDH-like"/>
    <property type="match status" value="1"/>
</dbReference>
<evidence type="ECO:0000313" key="8">
    <source>
        <dbReference type="EMBL" id="CAH7675881.1"/>
    </source>
</evidence>
<feature type="active site" evidence="5">
    <location>
        <position position="264"/>
    </location>
</feature>
<dbReference type="PROSITE" id="PS00687">
    <property type="entry name" value="ALDEHYDE_DEHYDR_GLU"/>
    <property type="match status" value="1"/>
</dbReference>
<comment type="similarity">
    <text evidence="1 6">Belongs to the aldehyde dehydrogenase family.</text>
</comment>
<evidence type="ECO:0000313" key="9">
    <source>
        <dbReference type="Proteomes" id="UP001153365"/>
    </source>
</evidence>
<accession>A0AAV0B4C5</accession>
<dbReference type="InterPro" id="IPR015590">
    <property type="entry name" value="Aldehyde_DH_dom"/>
</dbReference>
<organism evidence="8 9">
    <name type="scientific">Phakopsora pachyrhizi</name>
    <name type="common">Asian soybean rust disease fungus</name>
    <dbReference type="NCBI Taxonomy" id="170000"/>
    <lineage>
        <taxon>Eukaryota</taxon>
        <taxon>Fungi</taxon>
        <taxon>Dikarya</taxon>
        <taxon>Basidiomycota</taxon>
        <taxon>Pucciniomycotina</taxon>
        <taxon>Pucciniomycetes</taxon>
        <taxon>Pucciniales</taxon>
        <taxon>Phakopsoraceae</taxon>
        <taxon>Phakopsora</taxon>
    </lineage>
</organism>
<dbReference type="PROSITE" id="PS00070">
    <property type="entry name" value="ALDEHYDE_DEHYDR_CYS"/>
    <property type="match status" value="1"/>
</dbReference>
<dbReference type="Gene3D" id="3.40.309.10">
    <property type="entry name" value="Aldehyde Dehydrogenase, Chain A, domain 2"/>
    <property type="match status" value="1"/>
</dbReference>
<dbReference type="PANTHER" id="PTHR42804:SF1">
    <property type="entry name" value="ALDEHYDE DEHYDROGENASE-RELATED"/>
    <property type="match status" value="1"/>
</dbReference>
<dbReference type="PANTHER" id="PTHR42804">
    <property type="entry name" value="ALDEHYDE DEHYDROGENASE"/>
    <property type="match status" value="1"/>
</dbReference>
<evidence type="ECO:0000256" key="1">
    <source>
        <dbReference type="ARBA" id="ARBA00009986"/>
    </source>
</evidence>
<feature type="domain" description="Aldehyde dehydrogenase" evidence="7">
    <location>
        <begin position="26"/>
        <end position="487"/>
    </location>
</feature>
<keyword evidence="9" id="KW-1185">Reference proteome</keyword>
<dbReference type="InterPro" id="IPR029510">
    <property type="entry name" value="Ald_DH_CS_GLU"/>
</dbReference>
<protein>
    <recommendedName>
        <fullName evidence="3">aldehyde dehydrogenase (NAD(+))</fullName>
        <ecNumber evidence="3">1.2.1.3</ecNumber>
    </recommendedName>
</protein>
<reference evidence="8" key="1">
    <citation type="submission" date="2022-06" db="EMBL/GenBank/DDBJ databases">
        <authorList>
            <consortium name="SYNGENTA / RWTH Aachen University"/>
        </authorList>
    </citation>
    <scope>NUCLEOTIDE SEQUENCE</scope>
</reference>
<comment type="caution">
    <text evidence="8">The sequence shown here is derived from an EMBL/GenBank/DDBJ whole genome shotgun (WGS) entry which is preliminary data.</text>
</comment>
<dbReference type="Gene3D" id="3.40.605.10">
    <property type="entry name" value="Aldehyde Dehydrogenase, Chain A, domain 1"/>
    <property type="match status" value="1"/>
</dbReference>
<dbReference type="EC" id="1.2.1.3" evidence="3"/>
<dbReference type="AlphaFoldDB" id="A0AAV0B4C5"/>
<evidence type="ECO:0000256" key="2">
    <source>
        <dbReference type="ARBA" id="ARBA00023002"/>
    </source>
</evidence>
<dbReference type="FunFam" id="3.40.309.10:FF:000012">
    <property type="entry name" value="Betaine aldehyde dehydrogenase"/>
    <property type="match status" value="1"/>
</dbReference>
<evidence type="ECO:0000256" key="3">
    <source>
        <dbReference type="ARBA" id="ARBA00024226"/>
    </source>
</evidence>
<evidence type="ECO:0000259" key="7">
    <source>
        <dbReference type="Pfam" id="PF00171"/>
    </source>
</evidence>
<dbReference type="InterPro" id="IPR016161">
    <property type="entry name" value="Ald_DH/histidinol_DH"/>
</dbReference>
<sequence length="501" mass="55326">MTGNLELEIGSQKVSVQTSLFINGLFVRGNGEKIKLINPATEESFAEVDSASENDIEAAVQAARWCFENDWGTNVPGIERSRMLNKLADEIESIKDELALIESYNSGKPVEWCKFDIDDSLGCLRYYAGAADKIQGSTIEVEDPSKYAMTRKEPIGVCAQIVPWNYPIMMMVWKIAPALAAGCTIILKPSEFTPLSALKIASLFPKVKYPNGVFNVLNGTGPAVGARLCKHLDIDKVAFTGSTAVGREILKMSSESNLKKVSLELGGKSPNIIFESANLEEAAKWAVFGVFENAGQTCTAGSRIIVQNSIYDKFINLFIKAVEAFKVGDPLDSKTFQGPQINKHQFEKILNYIEIGKQEGAKLVLGGNRIGSKGYFIEPTVFGEVLSEMKIFKEEIFGPVASLIRFQDEKDALRIANNTTYGLASAIHSNDFGQVQRVSRKIKAGTVWINQYVMLNNQVPFGGYKQSGWGRELGLEGLNNYLITKAVHYYYGDKFEWPIPT</sequence>
<dbReference type="FunFam" id="3.40.605.10:FF:000007">
    <property type="entry name" value="NAD/NADP-dependent betaine aldehyde dehydrogenase"/>
    <property type="match status" value="1"/>
</dbReference>
<name>A0AAV0B4C5_PHAPC</name>